<protein>
    <submittedName>
        <fullName evidence="2">Uncharacterized protein</fullName>
    </submittedName>
</protein>
<dbReference type="EMBL" id="OB708476">
    <property type="protein sequence ID" value="CAD7238785.1"/>
    <property type="molecule type" value="Genomic_DNA"/>
</dbReference>
<proteinExistence type="predicted"/>
<dbReference type="AlphaFoldDB" id="A0A7R8ZVT6"/>
<organism evidence="2">
    <name type="scientific">Cyprideis torosa</name>
    <dbReference type="NCBI Taxonomy" id="163714"/>
    <lineage>
        <taxon>Eukaryota</taxon>
        <taxon>Metazoa</taxon>
        <taxon>Ecdysozoa</taxon>
        <taxon>Arthropoda</taxon>
        <taxon>Crustacea</taxon>
        <taxon>Oligostraca</taxon>
        <taxon>Ostracoda</taxon>
        <taxon>Podocopa</taxon>
        <taxon>Podocopida</taxon>
        <taxon>Cytherocopina</taxon>
        <taxon>Cytheroidea</taxon>
        <taxon>Cytherideidae</taxon>
        <taxon>Cyprideis</taxon>
    </lineage>
</organism>
<sequence length="81" mass="8761">MEGEGVEVEWWLSLLPPLQPGGEERVVPQGGLHHQPPLSGRGRGERGGEGGRRGSQQGAPMDILAYHPTKSHRPLPDGRHS</sequence>
<feature type="compositionally biased region" description="Basic and acidic residues" evidence="1">
    <location>
        <begin position="42"/>
        <end position="52"/>
    </location>
</feature>
<evidence type="ECO:0000313" key="2">
    <source>
        <dbReference type="EMBL" id="CAD7238785.1"/>
    </source>
</evidence>
<reference evidence="2" key="1">
    <citation type="submission" date="2020-11" db="EMBL/GenBank/DDBJ databases">
        <authorList>
            <person name="Tran Van P."/>
        </authorList>
    </citation>
    <scope>NUCLEOTIDE SEQUENCE</scope>
</reference>
<feature type="region of interest" description="Disordered" evidence="1">
    <location>
        <begin position="17"/>
        <end position="81"/>
    </location>
</feature>
<evidence type="ECO:0000256" key="1">
    <source>
        <dbReference type="SAM" id="MobiDB-lite"/>
    </source>
</evidence>
<gene>
    <name evidence="2" type="ORF">CTOB1V02_LOCUS16600</name>
</gene>
<accession>A0A7R8ZVT6</accession>
<name>A0A7R8ZVT6_9CRUS</name>